<dbReference type="AlphaFoldDB" id="A0A0G1RH61"/>
<dbReference type="Proteomes" id="UP000034607">
    <property type="component" value="Unassembled WGS sequence"/>
</dbReference>
<gene>
    <name evidence="2" type="ORF">UX78_C0007G0022</name>
</gene>
<protein>
    <recommendedName>
        <fullName evidence="1">Putative phage metallopeptidase domain-containing protein</fullName>
    </recommendedName>
</protein>
<evidence type="ECO:0000313" key="3">
    <source>
        <dbReference type="Proteomes" id="UP000034607"/>
    </source>
</evidence>
<name>A0A0G1RH61_9BACT</name>
<proteinExistence type="predicted"/>
<dbReference type="InterPro" id="IPR043998">
    <property type="entry name" value="Put_Metallopep"/>
</dbReference>
<evidence type="ECO:0000313" key="2">
    <source>
        <dbReference type="EMBL" id="KKU56496.1"/>
    </source>
</evidence>
<reference evidence="2 3" key="1">
    <citation type="journal article" date="2015" name="Nature">
        <title>rRNA introns, odd ribosomes, and small enigmatic genomes across a large radiation of phyla.</title>
        <authorList>
            <person name="Brown C.T."/>
            <person name="Hug L.A."/>
            <person name="Thomas B.C."/>
            <person name="Sharon I."/>
            <person name="Castelle C.J."/>
            <person name="Singh A."/>
            <person name="Wilkins M.J."/>
            <person name="Williams K.H."/>
            <person name="Banfield J.F."/>
        </authorList>
    </citation>
    <scope>NUCLEOTIDE SEQUENCE [LARGE SCALE GENOMIC DNA]</scope>
</reference>
<comment type="caution">
    <text evidence="2">The sequence shown here is derived from an EMBL/GenBank/DDBJ whole genome shotgun (WGS) entry which is preliminary data.</text>
</comment>
<dbReference type="Pfam" id="PF18894">
    <property type="entry name" value="PhageMetallopep"/>
    <property type="match status" value="1"/>
</dbReference>
<organism evidence="2 3">
    <name type="scientific">Candidatus Amesbacteria bacterium GW2011_GWA2_47_11</name>
    <dbReference type="NCBI Taxonomy" id="1618357"/>
    <lineage>
        <taxon>Bacteria</taxon>
        <taxon>Candidatus Amesiibacteriota</taxon>
    </lineage>
</organism>
<feature type="domain" description="Putative phage metallopeptidase" evidence="1">
    <location>
        <begin position="1"/>
        <end position="102"/>
    </location>
</feature>
<sequence length="132" mass="15375">MRWISAPDISRRVKHLAFHLPFPHLHPEQIFCFRSQGSKGRATARIWSLPAVWQQALNVSAGYCLEVITEKFDRLSLSDQEKVLIHELLHIPKTFSGALVPHRSRFAGRRTFRHYHDVVESLYQKLVVKSFT</sequence>
<dbReference type="EMBL" id="LCNM01000007">
    <property type="protein sequence ID" value="KKU56496.1"/>
    <property type="molecule type" value="Genomic_DNA"/>
</dbReference>
<accession>A0A0G1RH61</accession>
<evidence type="ECO:0000259" key="1">
    <source>
        <dbReference type="Pfam" id="PF18894"/>
    </source>
</evidence>